<feature type="compositionally biased region" description="Basic and acidic residues" evidence="1">
    <location>
        <begin position="70"/>
        <end position="80"/>
    </location>
</feature>
<name>A0ABN8YTT0_RANTA</name>
<accession>A0ABN8YTT0</accession>
<organism evidence="2 3">
    <name type="scientific">Rangifer tarandus platyrhynchus</name>
    <name type="common">Svalbard reindeer</name>
    <dbReference type="NCBI Taxonomy" id="3082113"/>
    <lineage>
        <taxon>Eukaryota</taxon>
        <taxon>Metazoa</taxon>
        <taxon>Chordata</taxon>
        <taxon>Craniata</taxon>
        <taxon>Vertebrata</taxon>
        <taxon>Euteleostomi</taxon>
        <taxon>Mammalia</taxon>
        <taxon>Eutheria</taxon>
        <taxon>Laurasiatheria</taxon>
        <taxon>Artiodactyla</taxon>
        <taxon>Ruminantia</taxon>
        <taxon>Pecora</taxon>
        <taxon>Cervidae</taxon>
        <taxon>Odocoileinae</taxon>
        <taxon>Rangifer</taxon>
    </lineage>
</organism>
<feature type="region of interest" description="Disordered" evidence="1">
    <location>
        <begin position="47"/>
        <end position="97"/>
    </location>
</feature>
<evidence type="ECO:0000313" key="2">
    <source>
        <dbReference type="EMBL" id="CAI9164788.1"/>
    </source>
</evidence>
<gene>
    <name evidence="2" type="ORF">MRATA1EN1_LOCUS13750</name>
</gene>
<dbReference type="Proteomes" id="UP001176941">
    <property type="component" value="Chromosome 23"/>
</dbReference>
<reference evidence="2" key="1">
    <citation type="submission" date="2023-04" db="EMBL/GenBank/DDBJ databases">
        <authorList>
            <consortium name="ELIXIR-Norway"/>
        </authorList>
    </citation>
    <scope>NUCLEOTIDE SEQUENCE [LARGE SCALE GENOMIC DNA]</scope>
</reference>
<dbReference type="EMBL" id="OX459959">
    <property type="protein sequence ID" value="CAI9164788.1"/>
    <property type="molecule type" value="Genomic_DNA"/>
</dbReference>
<sequence>MRRTADSQVCAWTARACARTPPEGFQLQPSAALLSPRLHPATSQRVTCKANNHSPSPREPVGNGEGGVEGEGRGRTEKALRGGLVPVTQSESSGEERGGAQEAVTCLCLLPLPLHPALSALRAALALLGPGRSAPPPPLRKSVCALSRAGAQSAMGLAARRA</sequence>
<evidence type="ECO:0000313" key="3">
    <source>
        <dbReference type="Proteomes" id="UP001176941"/>
    </source>
</evidence>
<proteinExistence type="predicted"/>
<protein>
    <submittedName>
        <fullName evidence="2">Uncharacterized protein</fullName>
    </submittedName>
</protein>
<keyword evidence="3" id="KW-1185">Reference proteome</keyword>
<evidence type="ECO:0000256" key="1">
    <source>
        <dbReference type="SAM" id="MobiDB-lite"/>
    </source>
</evidence>